<name>A0A249L5M7_9ACTN</name>
<dbReference type="KEGG" id="nab:B1sIIB91_05655"/>
<dbReference type="EMBL" id="CP016779">
    <property type="protein sequence ID" value="ASY24352.1"/>
    <property type="molecule type" value="Genomic_DNA"/>
</dbReference>
<dbReference type="AlphaFoldDB" id="A0A249L5M7"/>
<dbReference type="PANTHER" id="PTHR28055">
    <property type="entry name" value="ALTERED INHERITANCE OF MITOCHONDRIA PROTEIN 41, MITOCHONDRIAL"/>
    <property type="match status" value="1"/>
</dbReference>
<accession>A0A249L5M7</accession>
<dbReference type="GO" id="GO:0016740">
    <property type="term" value="F:transferase activity"/>
    <property type="evidence" value="ECO:0007669"/>
    <property type="project" value="UniProtKB-KW"/>
</dbReference>
<gene>
    <name evidence="1" type="ORF">B1sIIB91_05655</name>
</gene>
<keyword evidence="1" id="KW-0808">Transferase</keyword>
<dbReference type="RefSeq" id="WP_095688611.1">
    <property type="nucleotide sequence ID" value="NZ_CP016779.1"/>
</dbReference>
<dbReference type="InterPro" id="IPR042184">
    <property type="entry name" value="YqeY/Aim41_N"/>
</dbReference>
<dbReference type="InterPro" id="IPR019004">
    <property type="entry name" value="YqeY/Aim41"/>
</dbReference>
<dbReference type="Proteomes" id="UP000217210">
    <property type="component" value="Chromosome"/>
</dbReference>
<dbReference type="Gene3D" id="1.10.10.410">
    <property type="match status" value="1"/>
</dbReference>
<dbReference type="Pfam" id="PF09424">
    <property type="entry name" value="YqeY"/>
    <property type="match status" value="1"/>
</dbReference>
<evidence type="ECO:0000313" key="2">
    <source>
        <dbReference type="Proteomes" id="UP000217210"/>
    </source>
</evidence>
<dbReference type="SUPFAM" id="SSF89095">
    <property type="entry name" value="GatB/YqeY motif"/>
    <property type="match status" value="1"/>
</dbReference>
<keyword evidence="2" id="KW-1185">Reference proteome</keyword>
<dbReference type="OrthoDB" id="5244551at2"/>
<sequence length="150" mass="15940">MGLKEKLQTDLTDAIRARDEVKSGTIRMLLAAITNEEVAGKAAKVLVDAEIITVLSREAKKRREAVEAYTQAKRDDLANKEKAEAAVIALYLPEQLSEADIKKLITEAITETNASGPAGMGLVMKVLQPKIAGKADGGLVSALVKAALAQ</sequence>
<dbReference type="Gene3D" id="1.10.1510.10">
    <property type="entry name" value="Uncharacterised protein YqeY/AIM41 PF09424, N-terminal domain"/>
    <property type="match status" value="1"/>
</dbReference>
<proteinExistence type="predicted"/>
<dbReference type="PANTHER" id="PTHR28055:SF1">
    <property type="entry name" value="ALTERED INHERITANCE OF MITOCHONDRIA PROTEIN 41, MITOCHONDRIAL"/>
    <property type="match status" value="1"/>
</dbReference>
<dbReference type="GO" id="GO:0016884">
    <property type="term" value="F:carbon-nitrogen ligase activity, with glutamine as amido-N-donor"/>
    <property type="evidence" value="ECO:0007669"/>
    <property type="project" value="InterPro"/>
</dbReference>
<dbReference type="InterPro" id="IPR003789">
    <property type="entry name" value="Asn/Gln_tRNA_amidoTrase-B-like"/>
</dbReference>
<dbReference type="InterPro" id="IPR023168">
    <property type="entry name" value="GatB_Yqey_C_2"/>
</dbReference>
<protein>
    <submittedName>
        <fullName evidence="1">Glutamyl-tRNA amidotransferase</fullName>
    </submittedName>
</protein>
<reference evidence="1 2" key="1">
    <citation type="submission" date="2016-07" db="EMBL/GenBank/DDBJ databases">
        <title>High microdiversification within the ubiquitous acI lineage of Actinobacteria.</title>
        <authorList>
            <person name="Neuenschwander S.M."/>
            <person name="Salcher M."/>
            <person name="Ghai R."/>
            <person name="Pernthaler J."/>
        </authorList>
    </citation>
    <scope>NUCLEOTIDE SEQUENCE [LARGE SCALE GENOMIC DNA]</scope>
    <source>
        <strain evidence="1">MMS-IIB-91</strain>
    </source>
</reference>
<evidence type="ECO:0000313" key="1">
    <source>
        <dbReference type="EMBL" id="ASY24352.1"/>
    </source>
</evidence>
<organism evidence="1 2">
    <name type="scientific">Candidatus Nanopelagicus abundans</name>
    <dbReference type="NCBI Taxonomy" id="1884916"/>
    <lineage>
        <taxon>Bacteria</taxon>
        <taxon>Bacillati</taxon>
        <taxon>Actinomycetota</taxon>
        <taxon>Actinomycetes</taxon>
        <taxon>Candidatus Nanopelagicales</taxon>
        <taxon>Candidatus Nanopelagicaceae</taxon>
        <taxon>Candidatus Nanopelagicus</taxon>
    </lineage>
</organism>